<protein>
    <recommendedName>
        <fullName evidence="1">Dienelactone hydrolase domain-containing protein</fullName>
    </recommendedName>
</protein>
<evidence type="ECO:0000259" key="1">
    <source>
        <dbReference type="Pfam" id="PF01738"/>
    </source>
</evidence>
<dbReference type="PANTHER" id="PTHR17630">
    <property type="entry name" value="DIENELACTONE HYDROLASE"/>
    <property type="match status" value="1"/>
</dbReference>
<accession>A0A815MRS4</accession>
<gene>
    <name evidence="2" type="ORF">IZO911_LOCUS40994</name>
</gene>
<dbReference type="EMBL" id="CAJNOE010001478">
    <property type="protein sequence ID" value="CAF1426694.1"/>
    <property type="molecule type" value="Genomic_DNA"/>
</dbReference>
<reference evidence="2" key="1">
    <citation type="submission" date="2021-02" db="EMBL/GenBank/DDBJ databases">
        <authorList>
            <person name="Nowell W R."/>
        </authorList>
    </citation>
    <scope>NUCLEOTIDE SEQUENCE</scope>
</reference>
<dbReference type="SUPFAM" id="SSF53474">
    <property type="entry name" value="alpha/beta-Hydrolases"/>
    <property type="match status" value="1"/>
</dbReference>
<organism evidence="2 3">
    <name type="scientific">Adineta steineri</name>
    <dbReference type="NCBI Taxonomy" id="433720"/>
    <lineage>
        <taxon>Eukaryota</taxon>
        <taxon>Metazoa</taxon>
        <taxon>Spiralia</taxon>
        <taxon>Gnathifera</taxon>
        <taxon>Rotifera</taxon>
        <taxon>Eurotatoria</taxon>
        <taxon>Bdelloidea</taxon>
        <taxon>Adinetida</taxon>
        <taxon>Adinetidae</taxon>
        <taxon>Adineta</taxon>
    </lineage>
</organism>
<name>A0A815MRS4_9BILA</name>
<dbReference type="Gene3D" id="3.40.50.1820">
    <property type="entry name" value="alpha/beta hydrolase"/>
    <property type="match status" value="1"/>
</dbReference>
<feature type="domain" description="Dienelactone hydrolase" evidence="1">
    <location>
        <begin position="5"/>
        <end position="120"/>
    </location>
</feature>
<dbReference type="InterPro" id="IPR002925">
    <property type="entry name" value="Dienelactn_hydro"/>
</dbReference>
<dbReference type="Proteomes" id="UP000663860">
    <property type="component" value="Unassembled WGS sequence"/>
</dbReference>
<sequence>MSFDVVIGFCYGAKIAVYLITHEELTSTIKAAIVAHPAFLTKEEATQIKRPTLFLCAETDHTFSPELEEYYKKELTTTGFGTFIKYPGTVHGFVTRPDGSQQSNEQSEKAKQDAIEYFKKNI</sequence>
<dbReference type="GO" id="GO:0016787">
    <property type="term" value="F:hydrolase activity"/>
    <property type="evidence" value="ECO:0007669"/>
    <property type="project" value="InterPro"/>
</dbReference>
<comment type="caution">
    <text evidence="2">The sequence shown here is derived from an EMBL/GenBank/DDBJ whole genome shotgun (WGS) entry which is preliminary data.</text>
</comment>
<proteinExistence type="predicted"/>
<dbReference type="Pfam" id="PF01738">
    <property type="entry name" value="DLH"/>
    <property type="match status" value="1"/>
</dbReference>
<evidence type="ECO:0000313" key="2">
    <source>
        <dbReference type="EMBL" id="CAF1426694.1"/>
    </source>
</evidence>
<dbReference type="AlphaFoldDB" id="A0A815MRS4"/>
<evidence type="ECO:0000313" key="3">
    <source>
        <dbReference type="Proteomes" id="UP000663860"/>
    </source>
</evidence>
<dbReference type="PANTHER" id="PTHR17630:SF44">
    <property type="entry name" value="PROTEIN AIM2"/>
    <property type="match status" value="1"/>
</dbReference>
<dbReference type="InterPro" id="IPR029058">
    <property type="entry name" value="AB_hydrolase_fold"/>
</dbReference>